<dbReference type="GO" id="GO:0071793">
    <property type="term" value="P:bacillithiol biosynthetic process"/>
    <property type="evidence" value="ECO:0007669"/>
    <property type="project" value="InterPro"/>
</dbReference>
<evidence type="ECO:0000259" key="1">
    <source>
        <dbReference type="Pfam" id="PF00534"/>
    </source>
</evidence>
<dbReference type="InterPro" id="IPR028098">
    <property type="entry name" value="Glyco_trans_4-like_N"/>
</dbReference>
<name>A0A4Q1SDS3_9BACT</name>
<dbReference type="InterPro" id="IPR001296">
    <property type="entry name" value="Glyco_trans_1"/>
</dbReference>
<evidence type="ECO:0000313" key="3">
    <source>
        <dbReference type="EMBL" id="RXS95225.1"/>
    </source>
</evidence>
<dbReference type="PANTHER" id="PTHR45947">
    <property type="entry name" value="SULFOQUINOVOSYL TRANSFERASE SQD2"/>
    <property type="match status" value="1"/>
</dbReference>
<dbReference type="SUPFAM" id="SSF53756">
    <property type="entry name" value="UDP-Glycosyltransferase/glycogen phosphorylase"/>
    <property type="match status" value="1"/>
</dbReference>
<feature type="domain" description="Glycosyl transferase family 1" evidence="1">
    <location>
        <begin position="193"/>
        <end position="353"/>
    </location>
</feature>
<proteinExistence type="predicted"/>
<dbReference type="Proteomes" id="UP000290253">
    <property type="component" value="Unassembled WGS sequence"/>
</dbReference>
<dbReference type="Pfam" id="PF00534">
    <property type="entry name" value="Glycos_transf_1"/>
    <property type="match status" value="1"/>
</dbReference>
<dbReference type="Pfam" id="PF13439">
    <property type="entry name" value="Glyco_transf_4"/>
    <property type="match status" value="1"/>
</dbReference>
<feature type="domain" description="Glycosyltransferase subfamily 4-like N-terminal" evidence="2">
    <location>
        <begin position="11"/>
        <end position="179"/>
    </location>
</feature>
<dbReference type="InterPro" id="IPR050194">
    <property type="entry name" value="Glycosyltransferase_grp1"/>
</dbReference>
<dbReference type="AlphaFoldDB" id="A0A4Q1SDS3"/>
<protein>
    <submittedName>
        <fullName evidence="3">N-acetyl-alpha-D-glucosaminyl L-malate synthase BshA</fullName>
    </submittedName>
</protein>
<dbReference type="OrthoDB" id="9810929at2"/>
<dbReference type="GO" id="GO:0016757">
    <property type="term" value="F:glycosyltransferase activity"/>
    <property type="evidence" value="ECO:0007669"/>
    <property type="project" value="InterPro"/>
</dbReference>
<gene>
    <name evidence="3" type="primary">bshA</name>
    <name evidence="3" type="ORF">ESZ00_11520</name>
</gene>
<dbReference type="EMBL" id="SDMK01000002">
    <property type="protein sequence ID" value="RXS95225.1"/>
    <property type="molecule type" value="Genomic_DNA"/>
</dbReference>
<dbReference type="NCBIfam" id="TIGR03999">
    <property type="entry name" value="thiol_BshA"/>
    <property type="match status" value="1"/>
</dbReference>
<evidence type="ECO:0000259" key="2">
    <source>
        <dbReference type="Pfam" id="PF13439"/>
    </source>
</evidence>
<evidence type="ECO:0000313" key="4">
    <source>
        <dbReference type="Proteomes" id="UP000290253"/>
    </source>
</evidence>
<organism evidence="3 4">
    <name type="scientific">Silvibacterium dinghuense</name>
    <dbReference type="NCBI Taxonomy" id="1560006"/>
    <lineage>
        <taxon>Bacteria</taxon>
        <taxon>Pseudomonadati</taxon>
        <taxon>Acidobacteriota</taxon>
        <taxon>Terriglobia</taxon>
        <taxon>Terriglobales</taxon>
        <taxon>Acidobacteriaceae</taxon>
        <taxon>Silvibacterium</taxon>
    </lineage>
</organism>
<comment type="caution">
    <text evidence="3">The sequence shown here is derived from an EMBL/GenBank/DDBJ whole genome shotgun (WGS) entry which is preliminary data.</text>
</comment>
<accession>A0A4Q1SDS3</accession>
<dbReference type="InterPro" id="IPR023881">
    <property type="entry name" value="Thiol_BshA"/>
</dbReference>
<dbReference type="PANTHER" id="PTHR45947:SF3">
    <property type="entry name" value="SULFOQUINOVOSYL TRANSFERASE SQD2"/>
    <property type="match status" value="1"/>
</dbReference>
<sequence>MKIGITCYPTYGGSGVVATELGIELAANGHEVHFITYSQPFRLTGREHGIFYHEVPVSNYPLFEYPPYDLALATRMSEVAAYYQLDLLHVHYAIPHSISAYLARQMLAERHRRLPFVTTLHGTDITLVGLDHSYLPITRFGIDQSDGVTAISSYLREQTLQQFKVKGEIEVIPNFVNCDVYTPLSAEVREAGRAQFAEPGEKILVHLSNFRPVKRAVDVVKVFTEVVKQVPAKLLMVGDGPDRSQAEWLARRAGIQDRIHFMGKQASVNDLLPLADLMVMPSEMESFGLAALEAMACRVVPIATAVGGVPELVQDGENGRLFDVGDIDGMASAAIDLLSDDTKYAAMAAAARKTAQQRYCASKIIPLYEKYYERVVERAAGVTI</sequence>
<keyword evidence="4" id="KW-1185">Reference proteome</keyword>
<reference evidence="3 4" key="1">
    <citation type="journal article" date="2016" name="Int. J. Syst. Evol. Microbiol.">
        <title>Acidipila dinghuensis sp. nov., an acidobacterium isolated from forest soil.</title>
        <authorList>
            <person name="Jiang Y.W."/>
            <person name="Wang J."/>
            <person name="Chen M.H."/>
            <person name="Lv Y.Y."/>
            <person name="Qiu L.H."/>
        </authorList>
    </citation>
    <scope>NUCLEOTIDE SEQUENCE [LARGE SCALE GENOMIC DNA]</scope>
    <source>
        <strain evidence="3 4">DHOF10</strain>
    </source>
</reference>
<dbReference type="RefSeq" id="WP_129208410.1">
    <property type="nucleotide sequence ID" value="NZ_BMGU01000003.1"/>
</dbReference>
<dbReference type="Gene3D" id="3.40.50.2000">
    <property type="entry name" value="Glycogen Phosphorylase B"/>
    <property type="match status" value="2"/>
</dbReference>